<sequence>MPFTTFVQRVKAKITKTPVPHFQLIITPPTESPERAPSPPRRSSTFSLSSKGLGEEQRFARHCSGIDRFDDKPNKIDNQFSDAARVRDQDNTPKK</sequence>
<organism evidence="2 3">
    <name type="scientific">Monilinia fructicola</name>
    <name type="common">Brown rot fungus</name>
    <name type="synonym">Ciboria fructicola</name>
    <dbReference type="NCBI Taxonomy" id="38448"/>
    <lineage>
        <taxon>Eukaryota</taxon>
        <taxon>Fungi</taxon>
        <taxon>Dikarya</taxon>
        <taxon>Ascomycota</taxon>
        <taxon>Pezizomycotina</taxon>
        <taxon>Leotiomycetes</taxon>
        <taxon>Helotiales</taxon>
        <taxon>Sclerotiniaceae</taxon>
        <taxon>Monilinia</taxon>
    </lineage>
</organism>
<feature type="compositionally biased region" description="Basic and acidic residues" evidence="1">
    <location>
        <begin position="84"/>
        <end position="95"/>
    </location>
</feature>
<dbReference type="EMBL" id="VICG01000003">
    <property type="protein sequence ID" value="KAA8573841.1"/>
    <property type="molecule type" value="Genomic_DNA"/>
</dbReference>
<gene>
    <name evidence="2" type="ORF">EYC84_005395</name>
</gene>
<evidence type="ECO:0000313" key="3">
    <source>
        <dbReference type="Proteomes" id="UP000322873"/>
    </source>
</evidence>
<name>A0A5M9JX94_MONFR</name>
<feature type="compositionally biased region" description="Low complexity" evidence="1">
    <location>
        <begin position="41"/>
        <end position="50"/>
    </location>
</feature>
<protein>
    <submittedName>
        <fullName evidence="2">Uncharacterized protein</fullName>
    </submittedName>
</protein>
<feature type="region of interest" description="Disordered" evidence="1">
    <location>
        <begin position="25"/>
        <end position="95"/>
    </location>
</feature>
<dbReference type="Proteomes" id="UP000322873">
    <property type="component" value="Unassembled WGS sequence"/>
</dbReference>
<comment type="caution">
    <text evidence="2">The sequence shown here is derived from an EMBL/GenBank/DDBJ whole genome shotgun (WGS) entry which is preliminary data.</text>
</comment>
<reference evidence="2 3" key="1">
    <citation type="submission" date="2019-06" db="EMBL/GenBank/DDBJ databases">
        <title>Genome Sequence of the Brown Rot Fungal Pathogen Monilinia fructicola.</title>
        <authorList>
            <person name="De Miccolis Angelini R.M."/>
            <person name="Landi L."/>
            <person name="Abate D."/>
            <person name="Pollastro S."/>
            <person name="Romanazzi G."/>
            <person name="Faretra F."/>
        </authorList>
    </citation>
    <scope>NUCLEOTIDE SEQUENCE [LARGE SCALE GENOMIC DNA]</scope>
    <source>
        <strain evidence="2 3">Mfrc123</strain>
    </source>
</reference>
<dbReference type="AlphaFoldDB" id="A0A5M9JX94"/>
<evidence type="ECO:0000256" key="1">
    <source>
        <dbReference type="SAM" id="MobiDB-lite"/>
    </source>
</evidence>
<proteinExistence type="predicted"/>
<feature type="compositionally biased region" description="Basic and acidic residues" evidence="1">
    <location>
        <begin position="53"/>
        <end position="75"/>
    </location>
</feature>
<evidence type="ECO:0000313" key="2">
    <source>
        <dbReference type="EMBL" id="KAA8573841.1"/>
    </source>
</evidence>
<keyword evidence="3" id="KW-1185">Reference proteome</keyword>
<accession>A0A5M9JX94</accession>